<evidence type="ECO:0000256" key="2">
    <source>
        <dbReference type="SAM" id="SignalP"/>
    </source>
</evidence>
<dbReference type="GO" id="GO:0008239">
    <property type="term" value="F:dipeptidyl-peptidase activity"/>
    <property type="evidence" value="ECO:0007669"/>
    <property type="project" value="InterPro"/>
</dbReference>
<dbReference type="InterPro" id="IPR008979">
    <property type="entry name" value="Galactose-bd-like_sf"/>
</dbReference>
<dbReference type="OrthoDB" id="9806163at2"/>
<name>A0A4S2CZX5_STEMA</name>
<dbReference type="SMART" id="SM00939">
    <property type="entry name" value="PepX_C"/>
    <property type="match status" value="1"/>
</dbReference>
<feature type="domain" description="Xaa-Pro dipeptidyl-peptidase C-terminal" evidence="3">
    <location>
        <begin position="529"/>
        <end position="763"/>
    </location>
</feature>
<dbReference type="InterPro" id="IPR005674">
    <property type="entry name" value="CocE/Ser_esterase"/>
</dbReference>
<dbReference type="SUPFAM" id="SSF53474">
    <property type="entry name" value="alpha/beta-Hydrolases"/>
    <property type="match status" value="1"/>
</dbReference>
<sequence length="784" mass="85109">MAAAQRHPPDQQGRPVAIARRSSAWLCALLLALPALSAAAHADPLAWPAAADAPANPEDGLAPLAQALLDPSDPAATLTPPQRIHLLIVAGRPAQAVTEIDALLATLDAPERAARAPRWAPFMLYARARAQAPAGGDAVAGAAYAAAFQARVATLDDLAAVQTHPWLSADLAAANTRLREARAMHAGAATIGRDDALELVRQAAFVQAYRAADAYAPALVRADERRRFVIDDAVLIPVGEGVTLSAHLARRRGAEPRLPTAMLFTIYTQPARNRSQALQAAARGYAGIVVDARGKRLGTGTAAPYETEGRDAHAVIDWISRQPWSDGRVGIYGGSYSGFAAWAAAGHRHPALKTIVPYVAAIPGLGLPMENNVFLSANYAWPFYVANTRLLDDATYDQHERWSHLADAWYTSGRPYRDIDQIDGTPNPWLQRWLRHPDYDAYWQDMVPYGAQFAEIAIPVLSITGYYDDGQISALQYLKEHYRHRPNADHTLLIGPYDHFGAQSATKALELRGYTVDPVAQFDTPAITFQWLDHVLRGAPRPALLADRINYQLMGANQWGHAPSLDAAADAPMTLYLSTSTDGDGTRHRLSQTLPAAGTFLSQQVDLADRSTRQGAYYPSPIVRDALEPGPGLVFASAPFAQPVDIVGTFSGVLNLRINKRDVDLSVVLHEQLADGRLMQLSYFVGRASHARDMTTRTLLVPGDWTEVPFERTRMTARRTAPGSRLVVVVDVLKDPMHQVNHGTGRDVSDESVADAGEPLRIDWRSDSLIRIPVHSTGEGPAMP</sequence>
<dbReference type="NCBIfam" id="TIGR00976">
    <property type="entry name" value="CocE_NonD"/>
    <property type="match status" value="1"/>
</dbReference>
<proteinExistence type="predicted"/>
<evidence type="ECO:0000313" key="4">
    <source>
        <dbReference type="EMBL" id="TGY34161.1"/>
    </source>
</evidence>
<dbReference type="InterPro" id="IPR013736">
    <property type="entry name" value="Xaa-Pro_dipept_C"/>
</dbReference>
<dbReference type="Gene3D" id="1.10.3020.10">
    <property type="entry name" value="alpha-amino acid ester hydrolase ( Helical cap domain)"/>
    <property type="match status" value="1"/>
</dbReference>
<dbReference type="InterPro" id="IPR029058">
    <property type="entry name" value="AB_hydrolase_fold"/>
</dbReference>
<accession>A0A4S2CZX5</accession>
<reference evidence="4 5" key="1">
    <citation type="submission" date="2019-04" db="EMBL/GenBank/DDBJ databases">
        <title>Microbes associate with the intestines of laboratory mice.</title>
        <authorList>
            <person name="Navarre W."/>
            <person name="Wong E."/>
            <person name="Huang K."/>
            <person name="Tropini C."/>
            <person name="Ng K."/>
            <person name="Yu B."/>
        </authorList>
    </citation>
    <scope>NUCLEOTIDE SEQUENCE [LARGE SCALE GENOMIC DNA]</scope>
    <source>
        <strain evidence="4 5">NM62_B4-13</strain>
    </source>
</reference>
<dbReference type="EMBL" id="SRYW01000007">
    <property type="protein sequence ID" value="TGY34161.1"/>
    <property type="molecule type" value="Genomic_DNA"/>
</dbReference>
<evidence type="ECO:0000313" key="5">
    <source>
        <dbReference type="Proteomes" id="UP000306631"/>
    </source>
</evidence>
<keyword evidence="1 4" id="KW-0378">Hydrolase</keyword>
<dbReference type="SUPFAM" id="SSF49785">
    <property type="entry name" value="Galactose-binding domain-like"/>
    <property type="match status" value="1"/>
</dbReference>
<feature type="signal peptide" evidence="2">
    <location>
        <begin position="1"/>
        <end position="42"/>
    </location>
</feature>
<dbReference type="Proteomes" id="UP000306631">
    <property type="component" value="Unassembled WGS sequence"/>
</dbReference>
<dbReference type="Gene3D" id="2.60.120.260">
    <property type="entry name" value="Galactose-binding domain-like"/>
    <property type="match status" value="1"/>
</dbReference>
<dbReference type="Gene3D" id="3.40.50.1820">
    <property type="entry name" value="alpha/beta hydrolase"/>
    <property type="match status" value="1"/>
</dbReference>
<feature type="chain" id="PRO_5020515521" evidence="2">
    <location>
        <begin position="43"/>
        <end position="784"/>
    </location>
</feature>
<evidence type="ECO:0000256" key="1">
    <source>
        <dbReference type="ARBA" id="ARBA00022801"/>
    </source>
</evidence>
<dbReference type="Pfam" id="PF02129">
    <property type="entry name" value="Peptidase_S15"/>
    <property type="match status" value="1"/>
</dbReference>
<comment type="caution">
    <text evidence="4">The sequence shown here is derived from an EMBL/GenBank/DDBJ whole genome shotgun (WGS) entry which is preliminary data.</text>
</comment>
<organism evidence="4 5">
    <name type="scientific">Stenotrophomonas maltophilia</name>
    <name type="common">Pseudomonas maltophilia</name>
    <name type="synonym">Xanthomonas maltophilia</name>
    <dbReference type="NCBI Taxonomy" id="40324"/>
    <lineage>
        <taxon>Bacteria</taxon>
        <taxon>Pseudomonadati</taxon>
        <taxon>Pseudomonadota</taxon>
        <taxon>Gammaproteobacteria</taxon>
        <taxon>Lysobacterales</taxon>
        <taxon>Lysobacteraceae</taxon>
        <taxon>Stenotrophomonas</taxon>
        <taxon>Stenotrophomonas maltophilia group</taxon>
    </lineage>
</organism>
<keyword evidence="2" id="KW-0732">Signal</keyword>
<dbReference type="Pfam" id="PF08530">
    <property type="entry name" value="PepX_C"/>
    <property type="match status" value="1"/>
</dbReference>
<evidence type="ECO:0000259" key="3">
    <source>
        <dbReference type="SMART" id="SM00939"/>
    </source>
</evidence>
<dbReference type="InterPro" id="IPR000383">
    <property type="entry name" value="Xaa-Pro-like_dom"/>
</dbReference>
<gene>
    <name evidence="4" type="ORF">E5352_09810</name>
</gene>
<protein>
    <submittedName>
        <fullName evidence="4">CocE/NonD family hydrolase</fullName>
    </submittedName>
</protein>
<dbReference type="AlphaFoldDB" id="A0A4S2CZX5"/>